<dbReference type="OrthoDB" id="10051774at2759"/>
<comment type="caution">
    <text evidence="1">The sequence shown here is derived from an EMBL/GenBank/DDBJ whole genome shotgun (WGS) entry which is preliminary data.</text>
</comment>
<evidence type="ECO:0000313" key="1">
    <source>
        <dbReference type="EMBL" id="OTF80856.1"/>
    </source>
</evidence>
<reference evidence="1 2" key="1">
    <citation type="submission" date="2017-03" db="EMBL/GenBank/DDBJ databases">
        <title>Genome Survey of Euroglyphus maynei.</title>
        <authorList>
            <person name="Arlian L.G."/>
            <person name="Morgan M.S."/>
            <person name="Rider S.D."/>
        </authorList>
    </citation>
    <scope>NUCLEOTIDE SEQUENCE [LARGE SCALE GENOMIC DNA]</scope>
    <source>
        <strain evidence="1">Arlian Lab</strain>
        <tissue evidence="1">Whole body</tissue>
    </source>
</reference>
<dbReference type="EMBL" id="MUJZ01016292">
    <property type="protein sequence ID" value="OTF80856.1"/>
    <property type="molecule type" value="Genomic_DNA"/>
</dbReference>
<evidence type="ECO:0000313" key="2">
    <source>
        <dbReference type="Proteomes" id="UP000194236"/>
    </source>
</evidence>
<name>A0A1Y3BMM6_EURMA</name>
<dbReference type="AlphaFoldDB" id="A0A1Y3BMM6"/>
<sequence length="51" mass="5829">MGPSVLICRNGSWIPDPINLMSQPVADLHTYNQLHLPMPYCQLNNLCKYNN</sequence>
<keyword evidence="2" id="KW-1185">Reference proteome</keyword>
<accession>A0A1Y3BMM6</accession>
<gene>
    <name evidence="1" type="ORF">BLA29_014452</name>
</gene>
<organism evidence="1 2">
    <name type="scientific">Euroglyphus maynei</name>
    <name type="common">Mayne's house dust mite</name>
    <dbReference type="NCBI Taxonomy" id="6958"/>
    <lineage>
        <taxon>Eukaryota</taxon>
        <taxon>Metazoa</taxon>
        <taxon>Ecdysozoa</taxon>
        <taxon>Arthropoda</taxon>
        <taxon>Chelicerata</taxon>
        <taxon>Arachnida</taxon>
        <taxon>Acari</taxon>
        <taxon>Acariformes</taxon>
        <taxon>Sarcoptiformes</taxon>
        <taxon>Astigmata</taxon>
        <taxon>Psoroptidia</taxon>
        <taxon>Analgoidea</taxon>
        <taxon>Pyroglyphidae</taxon>
        <taxon>Pyroglyphinae</taxon>
        <taxon>Euroglyphus</taxon>
    </lineage>
</organism>
<protein>
    <submittedName>
        <fullName evidence="1">Sushi domain containing protein</fullName>
    </submittedName>
</protein>
<dbReference type="Proteomes" id="UP000194236">
    <property type="component" value="Unassembled WGS sequence"/>
</dbReference>
<proteinExistence type="predicted"/>